<dbReference type="InterPro" id="IPR001680">
    <property type="entry name" value="WD40_rpt"/>
</dbReference>
<comment type="caution">
    <text evidence="4">The sequence shown here is derived from an EMBL/GenBank/DDBJ whole genome shotgun (WGS) entry which is preliminary data.</text>
</comment>
<comment type="similarity">
    <text evidence="1">Belongs to the WD repeat WDR55 family.</text>
</comment>
<dbReference type="InterPro" id="IPR050505">
    <property type="entry name" value="WDR55/POC1"/>
</dbReference>
<dbReference type="InterPro" id="IPR015943">
    <property type="entry name" value="WD40/YVTN_repeat-like_dom_sf"/>
</dbReference>
<keyword evidence="3" id="KW-0677">Repeat</keyword>
<dbReference type="Gene3D" id="2.130.10.10">
    <property type="entry name" value="YVTN repeat-like/Quinoprotein amine dehydrogenase"/>
    <property type="match status" value="2"/>
</dbReference>
<evidence type="ECO:0000313" key="4">
    <source>
        <dbReference type="EMBL" id="KAL0481885.1"/>
    </source>
</evidence>
<accession>A0AAW2YXM6</accession>
<dbReference type="InterPro" id="IPR036322">
    <property type="entry name" value="WD40_repeat_dom_sf"/>
</dbReference>
<keyword evidence="5" id="KW-1185">Reference proteome</keyword>
<dbReference type="EMBL" id="JAOPGA020000797">
    <property type="protein sequence ID" value="KAL0481885.1"/>
    <property type="molecule type" value="Genomic_DNA"/>
</dbReference>
<keyword evidence="2" id="KW-0853">WD repeat</keyword>
<dbReference type="SMART" id="SM00320">
    <property type="entry name" value="WD40"/>
    <property type="match status" value="4"/>
</dbReference>
<evidence type="ECO:0000313" key="5">
    <source>
        <dbReference type="Proteomes" id="UP001431209"/>
    </source>
</evidence>
<dbReference type="SUPFAM" id="SSF50978">
    <property type="entry name" value="WD40 repeat-like"/>
    <property type="match status" value="1"/>
</dbReference>
<evidence type="ECO:0000256" key="1">
    <source>
        <dbReference type="ARBA" id="ARBA00007625"/>
    </source>
</evidence>
<dbReference type="PANTHER" id="PTHR44019:SF20">
    <property type="entry name" value="WD REPEAT-CONTAINING PROTEIN 55"/>
    <property type="match status" value="1"/>
</dbReference>
<dbReference type="PANTHER" id="PTHR44019">
    <property type="entry name" value="WD REPEAT-CONTAINING PROTEIN 55"/>
    <property type="match status" value="1"/>
</dbReference>
<dbReference type="Gene3D" id="1.20.1280.50">
    <property type="match status" value="1"/>
</dbReference>
<proteinExistence type="inferred from homology"/>
<sequence length="395" mass="44503">MELQRDALTIVMQYLSSSPETLCSFSSTCKANYSLLESKTVWMLICTTEWQFSPEERRQAVNVGWHQTYIDRKRIEHLWNNSAEVRKNVLSEYHSTSVFNLCLANIRIGNNDKLVVPTLFSAEKNGSIVQWDLSTRLHMKYYNNLHHNKITRLQYLGDNIIASCDEGGHNGSGSTINIFDAASGELFYTVPDINEYEDECIGKTTFLECIRTDYLIHVSGSYIFIRRRDKKSKASNPYQILHVIQTDDFHQGDITNLQILNGLKGQNDVANDGVVKYKELILTTSSGGVMVHEMLTGKCISKALCSTSCSFTLSDGHVVCGQHDGSISILDACRDLECVIYIHQAHSKGVSCIHAYRDDKNMLHVASGSLDSHVIVHRIKEKNNLQRTSLSAPSR</sequence>
<dbReference type="Proteomes" id="UP001431209">
    <property type="component" value="Unassembled WGS sequence"/>
</dbReference>
<dbReference type="SUPFAM" id="SSF81383">
    <property type="entry name" value="F-box domain"/>
    <property type="match status" value="1"/>
</dbReference>
<reference evidence="4 5" key="1">
    <citation type="submission" date="2024-03" db="EMBL/GenBank/DDBJ databases">
        <title>The Acrasis kona genome and developmental transcriptomes reveal deep origins of eukaryotic multicellular pathways.</title>
        <authorList>
            <person name="Sheikh S."/>
            <person name="Fu C.-J."/>
            <person name="Brown M.W."/>
            <person name="Baldauf S.L."/>
        </authorList>
    </citation>
    <scope>NUCLEOTIDE SEQUENCE [LARGE SCALE GENOMIC DNA]</scope>
    <source>
        <strain evidence="4 5">ATCC MYA-3509</strain>
    </source>
</reference>
<evidence type="ECO:0000256" key="3">
    <source>
        <dbReference type="ARBA" id="ARBA00022737"/>
    </source>
</evidence>
<protein>
    <submittedName>
        <fullName evidence="4">2OG-FeII Oxy</fullName>
    </submittedName>
</protein>
<dbReference type="InterPro" id="IPR036047">
    <property type="entry name" value="F-box-like_dom_sf"/>
</dbReference>
<evidence type="ECO:0000256" key="2">
    <source>
        <dbReference type="ARBA" id="ARBA00022574"/>
    </source>
</evidence>
<dbReference type="AlphaFoldDB" id="A0AAW2YXM6"/>
<name>A0AAW2YXM6_9EUKA</name>
<organism evidence="4 5">
    <name type="scientific">Acrasis kona</name>
    <dbReference type="NCBI Taxonomy" id="1008807"/>
    <lineage>
        <taxon>Eukaryota</taxon>
        <taxon>Discoba</taxon>
        <taxon>Heterolobosea</taxon>
        <taxon>Tetramitia</taxon>
        <taxon>Eutetramitia</taxon>
        <taxon>Acrasidae</taxon>
        <taxon>Acrasis</taxon>
    </lineage>
</organism>
<gene>
    <name evidence="4" type="ORF">AKO1_011379</name>
</gene>